<evidence type="ECO:0000256" key="8">
    <source>
        <dbReference type="RuleBase" id="RU000417"/>
    </source>
</evidence>
<evidence type="ECO:0000256" key="3">
    <source>
        <dbReference type="ARBA" id="ARBA00022691"/>
    </source>
</evidence>
<evidence type="ECO:0000256" key="6">
    <source>
        <dbReference type="PROSITE-ProRule" id="PRU01016"/>
    </source>
</evidence>
<keyword evidence="4" id="KW-0680">Restriction system</keyword>
<feature type="region of interest" description="Disordered" evidence="9">
    <location>
        <begin position="95"/>
        <end position="115"/>
    </location>
</feature>
<dbReference type="Gene3D" id="3.40.50.150">
    <property type="entry name" value="Vaccinia Virus protein VP39"/>
    <property type="match status" value="1"/>
</dbReference>
<evidence type="ECO:0000313" key="11">
    <source>
        <dbReference type="Proteomes" id="UP000432089"/>
    </source>
</evidence>
<dbReference type="PROSITE" id="PS51679">
    <property type="entry name" value="SAM_MT_C5"/>
    <property type="match status" value="1"/>
</dbReference>
<evidence type="ECO:0000256" key="2">
    <source>
        <dbReference type="ARBA" id="ARBA00022679"/>
    </source>
</evidence>
<dbReference type="InterPro" id="IPR018117">
    <property type="entry name" value="C5_DNA_meth_AS"/>
</dbReference>
<evidence type="ECO:0000256" key="9">
    <source>
        <dbReference type="SAM" id="MobiDB-lite"/>
    </source>
</evidence>
<dbReference type="GO" id="GO:0009307">
    <property type="term" value="P:DNA restriction-modification system"/>
    <property type="evidence" value="ECO:0007669"/>
    <property type="project" value="UniProtKB-KW"/>
</dbReference>
<evidence type="ECO:0000256" key="5">
    <source>
        <dbReference type="ARBA" id="ARBA00047422"/>
    </source>
</evidence>
<evidence type="ECO:0000256" key="7">
    <source>
        <dbReference type="RuleBase" id="RU000416"/>
    </source>
</evidence>
<dbReference type="AlphaFoldDB" id="A0A7V7TUB8"/>
<gene>
    <name evidence="10" type="ORF">F6X38_23120</name>
</gene>
<name>A0A7V7TUB8_9HYPH</name>
<keyword evidence="11" id="KW-1185">Reference proteome</keyword>
<dbReference type="GO" id="GO:0032259">
    <property type="term" value="P:methylation"/>
    <property type="evidence" value="ECO:0007669"/>
    <property type="project" value="UniProtKB-KW"/>
</dbReference>
<dbReference type="PANTHER" id="PTHR10629">
    <property type="entry name" value="CYTOSINE-SPECIFIC METHYLTRANSFERASE"/>
    <property type="match status" value="1"/>
</dbReference>
<dbReference type="GO" id="GO:0003886">
    <property type="term" value="F:DNA (cytosine-5-)-methyltransferase activity"/>
    <property type="evidence" value="ECO:0007669"/>
    <property type="project" value="UniProtKB-EC"/>
</dbReference>
<dbReference type="Pfam" id="PF00145">
    <property type="entry name" value="DNA_methylase"/>
    <property type="match status" value="1"/>
</dbReference>
<dbReference type="EMBL" id="VZDO01000033">
    <property type="protein sequence ID" value="KAB0675513.1"/>
    <property type="molecule type" value="Genomic_DNA"/>
</dbReference>
<proteinExistence type="inferred from homology"/>
<comment type="catalytic activity">
    <reaction evidence="5 8">
        <text>a 2'-deoxycytidine in DNA + S-adenosyl-L-methionine = a 5-methyl-2'-deoxycytidine in DNA + S-adenosyl-L-homocysteine + H(+)</text>
        <dbReference type="Rhea" id="RHEA:13681"/>
        <dbReference type="Rhea" id="RHEA-COMP:11369"/>
        <dbReference type="Rhea" id="RHEA-COMP:11370"/>
        <dbReference type="ChEBI" id="CHEBI:15378"/>
        <dbReference type="ChEBI" id="CHEBI:57856"/>
        <dbReference type="ChEBI" id="CHEBI:59789"/>
        <dbReference type="ChEBI" id="CHEBI:85452"/>
        <dbReference type="ChEBI" id="CHEBI:85454"/>
        <dbReference type="EC" id="2.1.1.37"/>
    </reaction>
</comment>
<dbReference type="SUPFAM" id="SSF53335">
    <property type="entry name" value="S-adenosyl-L-methionine-dependent methyltransferases"/>
    <property type="match status" value="1"/>
</dbReference>
<feature type="active site" evidence="6">
    <location>
        <position position="199"/>
    </location>
</feature>
<evidence type="ECO:0000313" key="10">
    <source>
        <dbReference type="EMBL" id="KAB0675513.1"/>
    </source>
</evidence>
<dbReference type="InterPro" id="IPR029063">
    <property type="entry name" value="SAM-dependent_MTases_sf"/>
</dbReference>
<dbReference type="GO" id="GO:0003677">
    <property type="term" value="F:DNA binding"/>
    <property type="evidence" value="ECO:0007669"/>
    <property type="project" value="TreeGrafter"/>
</dbReference>
<dbReference type="InterPro" id="IPR050390">
    <property type="entry name" value="C5-Methyltransferase"/>
</dbReference>
<dbReference type="GO" id="GO:0044027">
    <property type="term" value="P:negative regulation of gene expression via chromosomal CpG island methylation"/>
    <property type="evidence" value="ECO:0007669"/>
    <property type="project" value="TreeGrafter"/>
</dbReference>
<reference evidence="10 11" key="1">
    <citation type="submission" date="2019-09" db="EMBL/GenBank/DDBJ databases">
        <title>YIM 132180 draft genome.</title>
        <authorList>
            <person name="Zhang K."/>
        </authorList>
    </citation>
    <scope>NUCLEOTIDE SEQUENCE [LARGE SCALE GENOMIC DNA]</scope>
    <source>
        <strain evidence="10 11">YIM 132180</strain>
    </source>
</reference>
<dbReference type="PROSITE" id="PS00094">
    <property type="entry name" value="C5_MTASE_1"/>
    <property type="match status" value="1"/>
</dbReference>
<evidence type="ECO:0000256" key="1">
    <source>
        <dbReference type="ARBA" id="ARBA00022603"/>
    </source>
</evidence>
<dbReference type="PANTHER" id="PTHR10629:SF52">
    <property type="entry name" value="DNA (CYTOSINE-5)-METHYLTRANSFERASE 1"/>
    <property type="match status" value="1"/>
</dbReference>
<keyword evidence="1 6" id="KW-0489">Methyltransferase</keyword>
<organism evidence="10 11">
    <name type="scientific">Plantimonas leprariae</name>
    <dbReference type="NCBI Taxonomy" id="2615207"/>
    <lineage>
        <taxon>Bacteria</taxon>
        <taxon>Pseudomonadati</taxon>
        <taxon>Pseudomonadota</taxon>
        <taxon>Alphaproteobacteria</taxon>
        <taxon>Hyphomicrobiales</taxon>
        <taxon>Aurantimonadaceae</taxon>
        <taxon>Plantimonas</taxon>
    </lineage>
</organism>
<comment type="similarity">
    <text evidence="6 7">Belongs to the class I-like SAM-binding methyltransferase superfamily. C5-methyltransferase family.</text>
</comment>
<dbReference type="PRINTS" id="PR00105">
    <property type="entry name" value="C5METTRFRASE"/>
</dbReference>
<dbReference type="NCBIfam" id="TIGR00675">
    <property type="entry name" value="dcm"/>
    <property type="match status" value="1"/>
</dbReference>
<keyword evidence="3 6" id="KW-0949">S-adenosyl-L-methionine</keyword>
<evidence type="ECO:0000256" key="4">
    <source>
        <dbReference type="ARBA" id="ARBA00022747"/>
    </source>
</evidence>
<dbReference type="EC" id="2.1.1.37" evidence="8"/>
<protein>
    <recommendedName>
        <fullName evidence="8">Cytosine-specific methyltransferase</fullName>
        <ecNumber evidence="8">2.1.1.37</ecNumber>
    </recommendedName>
</protein>
<accession>A0A7V7TUB8</accession>
<dbReference type="RefSeq" id="WP_150974089.1">
    <property type="nucleotide sequence ID" value="NZ_VZDO01000033.1"/>
</dbReference>
<feature type="region of interest" description="Disordered" evidence="9">
    <location>
        <begin position="330"/>
        <end position="351"/>
    </location>
</feature>
<dbReference type="Proteomes" id="UP000432089">
    <property type="component" value="Unassembled WGS sequence"/>
</dbReference>
<keyword evidence="2 6" id="KW-0808">Transferase</keyword>
<sequence>MRSFSRNVVEEIGRMVALAADADAFDETRLAELAVRARVLVPVVAALATRTAGGAEPRPHPLMEAVSELANGDNEAVLRSAALRLAGIAAAKPSAGDAPAVPATPAAPRPTAVPTGIRSTSSVFRHGLTAFEICAGGGGQAAGLAKAGFRHVGLVERDPSACETLRAAFGPDHVVEADVVGYEPGDVGPVDLLAGGVPCQPFSQAGERKGVADDRDLFPEALRLVERLRPRAVMLENVPGIFAPDNDMHRFSILAQFEEMGYATEWRKVDATHFGVPQKRIRAVLVAFRDRKAMARFSWPEPVHRHGDDAQTVISALFNQFVSRGWTPTEEFMSGMDRPSPTVTGGSDRKQGIDFGQRKTALVWGEMGFVQTRIGNHPPAEDHEGPVEATNVMLAALQAFPFDWPFRGSKKAVFRQVANAFPAPVAMHLGCAIASALTGERFDPARQHVHEAMRWNHVAHRRYLPEEIARQEAARAPASSPRTVEIPFARLRAASDMSNGAGSPS</sequence>
<comment type="caution">
    <text evidence="10">The sequence shown here is derived from an EMBL/GenBank/DDBJ whole genome shotgun (WGS) entry which is preliminary data.</text>
</comment>
<dbReference type="InterPro" id="IPR001525">
    <property type="entry name" value="C5_MeTfrase"/>
</dbReference>